<gene>
    <name evidence="2" type="ORF">SAMN04488569_1002113</name>
</gene>
<keyword evidence="1" id="KW-0812">Transmembrane</keyword>
<proteinExistence type="predicted"/>
<reference evidence="3" key="1">
    <citation type="submission" date="2016-10" db="EMBL/GenBank/DDBJ databases">
        <authorList>
            <person name="Varghese N."/>
            <person name="Submissions S."/>
        </authorList>
    </citation>
    <scope>NUCLEOTIDE SEQUENCE [LARGE SCALE GENOMIC DNA]</scope>
    <source>
        <strain evidence="3">DSM 16108</strain>
    </source>
</reference>
<evidence type="ECO:0000313" key="2">
    <source>
        <dbReference type="EMBL" id="SFJ92405.1"/>
    </source>
</evidence>
<evidence type="ECO:0000313" key="3">
    <source>
        <dbReference type="Proteomes" id="UP000199589"/>
    </source>
</evidence>
<name>A0A1I3VAU0_9LACT</name>
<keyword evidence="1" id="KW-0472">Membrane</keyword>
<organism evidence="2 3">
    <name type="scientific">Marinilactibacillus piezotolerans</name>
    <dbReference type="NCBI Taxonomy" id="258723"/>
    <lineage>
        <taxon>Bacteria</taxon>
        <taxon>Bacillati</taxon>
        <taxon>Bacillota</taxon>
        <taxon>Bacilli</taxon>
        <taxon>Lactobacillales</taxon>
        <taxon>Carnobacteriaceae</taxon>
        <taxon>Marinilactibacillus</taxon>
    </lineage>
</organism>
<protein>
    <recommendedName>
        <fullName evidence="4">Beta-carotene 15,15'-monooxygenase</fullName>
    </recommendedName>
</protein>
<dbReference type="InterPro" id="IPR047928">
    <property type="entry name" value="Perm_prefix_1"/>
</dbReference>
<accession>A0A1I3VAU0</accession>
<dbReference type="NCBIfam" id="NF038403">
    <property type="entry name" value="perm_prefix_1"/>
    <property type="match status" value="1"/>
</dbReference>
<feature type="transmembrane region" description="Helical" evidence="1">
    <location>
        <begin position="277"/>
        <end position="296"/>
    </location>
</feature>
<dbReference type="AlphaFoldDB" id="A0A1I3VAU0"/>
<dbReference type="OrthoDB" id="9815852at2"/>
<feature type="transmembrane region" description="Helical" evidence="1">
    <location>
        <begin position="191"/>
        <end position="214"/>
    </location>
</feature>
<feature type="transmembrane region" description="Helical" evidence="1">
    <location>
        <begin position="105"/>
        <end position="127"/>
    </location>
</feature>
<dbReference type="Proteomes" id="UP000199589">
    <property type="component" value="Unassembled WGS sequence"/>
</dbReference>
<keyword evidence="3" id="KW-1185">Reference proteome</keyword>
<evidence type="ECO:0000256" key="1">
    <source>
        <dbReference type="SAM" id="Phobius"/>
    </source>
</evidence>
<evidence type="ECO:0008006" key="4">
    <source>
        <dbReference type="Google" id="ProtNLM"/>
    </source>
</evidence>
<dbReference type="RefSeq" id="WP_091895515.1">
    <property type="nucleotide sequence ID" value="NZ_FOSJ01000002.1"/>
</dbReference>
<keyword evidence="1" id="KW-1133">Transmembrane helix</keyword>
<feature type="transmembrane region" description="Helical" evidence="1">
    <location>
        <begin position="133"/>
        <end position="154"/>
    </location>
</feature>
<dbReference type="EMBL" id="FOSJ01000002">
    <property type="protein sequence ID" value="SFJ92405.1"/>
    <property type="molecule type" value="Genomic_DNA"/>
</dbReference>
<sequence length="326" mass="36577">MNTIQEYVDKMFKQVVKTEETEQLRIDILANMEDRYLALIEEGASENEAIGTVIVEFGNIEEVLDEMGLNHEKTSEEIDIKDVLVVELADAHEYIEARRKAGMGIGLGVLACSVGLAGLVSSISYVVNGNEGPVFIGLIWLLIFSCLGVAQFILQGLRLSNYKQYSKPFILVPEARQSIEILLKNYKKSHALSIVVGVALCIFSLLPVLFGAFFYAEEVILLGTGFMFVLASVGVLLFIYTGMKWTGYQNLLAKGKTVEEVMVARDRDSRKTKMEHLFDTIYWPIIVVLYIIISFSTESWSWSWILFPIGGILESTIKALFDIEED</sequence>
<feature type="transmembrane region" description="Helical" evidence="1">
    <location>
        <begin position="220"/>
        <end position="240"/>
    </location>
</feature>